<comment type="caution">
    <text evidence="2">The sequence shown here is derived from an EMBL/GenBank/DDBJ whole genome shotgun (WGS) entry which is preliminary data.</text>
</comment>
<name>A0A6L2K5S9_TANCI</name>
<dbReference type="AlphaFoldDB" id="A0A6L2K5S9"/>
<feature type="compositionally biased region" description="Basic and acidic residues" evidence="1">
    <location>
        <begin position="7"/>
        <end position="22"/>
    </location>
</feature>
<reference evidence="2" key="1">
    <citation type="journal article" date="2019" name="Sci. Rep.">
        <title>Draft genome of Tanacetum cinerariifolium, the natural source of mosquito coil.</title>
        <authorList>
            <person name="Yamashiro T."/>
            <person name="Shiraishi A."/>
            <person name="Satake H."/>
            <person name="Nakayama K."/>
        </authorList>
    </citation>
    <scope>NUCLEOTIDE SEQUENCE</scope>
</reference>
<evidence type="ECO:0000256" key="1">
    <source>
        <dbReference type="SAM" id="MobiDB-lite"/>
    </source>
</evidence>
<organism evidence="2">
    <name type="scientific">Tanacetum cinerariifolium</name>
    <name type="common">Dalmatian daisy</name>
    <name type="synonym">Chrysanthemum cinerariifolium</name>
    <dbReference type="NCBI Taxonomy" id="118510"/>
    <lineage>
        <taxon>Eukaryota</taxon>
        <taxon>Viridiplantae</taxon>
        <taxon>Streptophyta</taxon>
        <taxon>Embryophyta</taxon>
        <taxon>Tracheophyta</taxon>
        <taxon>Spermatophyta</taxon>
        <taxon>Magnoliopsida</taxon>
        <taxon>eudicotyledons</taxon>
        <taxon>Gunneridae</taxon>
        <taxon>Pentapetalae</taxon>
        <taxon>asterids</taxon>
        <taxon>campanulids</taxon>
        <taxon>Asterales</taxon>
        <taxon>Asteraceae</taxon>
        <taxon>Asteroideae</taxon>
        <taxon>Anthemideae</taxon>
        <taxon>Anthemidinae</taxon>
        <taxon>Tanacetum</taxon>
    </lineage>
</organism>
<evidence type="ECO:0000313" key="2">
    <source>
        <dbReference type="EMBL" id="GEU43425.1"/>
    </source>
</evidence>
<dbReference type="EMBL" id="BKCJ010001707">
    <property type="protein sequence ID" value="GEU43425.1"/>
    <property type="molecule type" value="Genomic_DNA"/>
</dbReference>
<accession>A0A6L2K5S9</accession>
<protein>
    <submittedName>
        <fullName evidence="2">Uncharacterized protein</fullName>
    </submittedName>
</protein>
<feature type="region of interest" description="Disordered" evidence="1">
    <location>
        <begin position="1"/>
        <end position="49"/>
    </location>
</feature>
<gene>
    <name evidence="2" type="ORF">Tci_015403</name>
</gene>
<sequence length="233" mass="27427">MILFSMDFKKEEKKSVEPESKDKKGKRIKRVADSAPKQKSFKKQKMMQEQELAKNDEEVLADYEQKNEELKMWLTVVLDEEETVDHEILSTKYPIVDWESQILGNVDMEDKHVYKIIRANGTTSYHKSLSSMLRKFDRQDLVDSYRSVMKIFKDNTPEGYNLLLWEDLKNSYIADGWYFDLLQHVSRKRNRSIAAIWLERVVTPLIDPAIKGFVAASAVLKPERLKVDKAWYE</sequence>
<proteinExistence type="predicted"/>